<evidence type="ECO:0000256" key="2">
    <source>
        <dbReference type="SAM" id="MobiDB-lite"/>
    </source>
</evidence>
<dbReference type="Proteomes" id="UP000516235">
    <property type="component" value="Chromosome"/>
</dbReference>
<sequence length="2165" mass="229377">MAIGKNGDATYVPVLPSFDKFFTETEKASAKAGKTAGQKFADSMQRETARAQKAADSAGRAMERAQNRAATAADKTRVAQLKLAEAMEKTDAKASTVAKATADVAKAQRDEEFAAKAATRASEKYEKAKANLAAKTDEANNALEVGADSLDGYADAARRARGDVDELGESAGGLGSRIVDGAKTIGKGALLGVGAKIGQTMMSGVHDAVSGGLSRLGTIEQAETMLSGLGHSATAVEGIMDNAMTAVKGTAFGFGDAASAAASFVGAGVAQGEDLTRVLTLVGDTASITGSSFGEMSAIWTKVAGNQKLTTQELNQLLDRGLGLLPVLQERYGVTAEEARKMVTEGKVSFEDFSAAMEDMVGGSAQKMGSTFSGSADNMKAALGRFGAQLLDPVFEHAPAVFDAIGTTVDDLGTRLEPAVAAFSEWLAPVMQNVAENLAPAVVGALDTVIGSVTGLVDFVRGNQDWILPLGAALTAVAGGLAAVNLQLKIAKAGGFAAWAIKAAKATTLWSTATTIAANAQKAFNLVLAANPIGLIVTGIAAAAAALTVFFTKTETGREMWARLTEVFQVGLEAVKVAFSGFAETARGAWDTLAAGIEVAWETVIKPVFDFFSLAARTLVTVIATAVVTPIILAWNLLSTTIQAAWEHVIKPVWDAMAAVATWLWGTVLKPAFDNISTAFTNLGIVIQAIWTGYIKAAWDALAAAGTWLWNSVLAPTFEAIGAGFSALGDGFMWVWDNVLNPVIDGFAAALTWLHDSVVEPVLSWIGEKWDVLSAGMAVVKDFIVDTVFGGIQSGLDTLKGWFETAVNGIELLWDGIKAVTAKPAQFVVDVVFNKGIRKAWNGIAKFTGLDELDEINVTNLGGFAAGGVLPGYTPGRDVFRFIDPVRGARVDLSGGEAIMRPEWARMVGKSSIDRMNADAARGRLRASDMEMFTSPLPSTYGGLSDGSSIPNPEAHEPVNRRVLRDAVRRDLSARGYASGGIYTPTPRENQQLGSGVVNRTLWIAAKTAFPGATLNSAQTDHFNDGGYHPTGQAIDLGGPMQQIADWIFSKWPKTAQLIWGPGPLALWGRTGRIDPADQAGIRAAYGPGTMAGHYDHVHWASDGGIDSDGIMISADGASSSGGGFDLGAMVKGMWDRVIDAIPSWDGPGLIGELPGVMLKKLATSAWDFVKDKIGGFFGKSGSAGNVESWREMAMDAMRRNGFDADNPAQVNAMLAQIQSESGGDPGIAQQIVDINGTGEAAGVGLLQIIPGTFADHRDPTLPDDRRDPWANMNAALRYYRATYGDDLTTMWGHGHGYAAGGVLPGYTPGRDVHQFYSPTAGALALSGGEAIMVPEWTRAVGGPAAVERMNREARGGRSTATRGAAFADGGVAFWDPIATRQRAVAADLSADIQRLIRELRADRDVAKFGAAMSEALKPAVRELELIANPQTYEGMMARSLAAKGGELAGMLGLEDTATAVSTLLGAERSLLDARAAQAERLSAMADQEAELEAMRERLTELESSKVELSKEDQRKLADAEKKLADARREAGEVDREGAASSDAAADSSAKAADAEDKLSAKREKSSEKVEKAEEDLARLREDLGVKQEEDEEKRADEISKLTEQIANAELDLASARRASVENLDMSLYSILPQISDGAKQAAARLKAATPQIMQMVGTHLPQAAGLVASAIPQATGALESLAVAAGPAGISVGVAVAGLFAIVKVGKMVVELADKFISRITEGRIAFANALGAFAASIREISDLVDKQRQMVASLRMDLVRQTIVQTKAAMDSRNANAALVRSRLDGDKTVAEAQAALQAGIQAEAAKSAAAYGDLSLAYDRYRYNEIAAMVDRLETQREISPEVKALMHEVDAAELTRMANVQNATADAIEAAYAQRAANRAVLRTTQDLETAAARLAEMTGTAFGMDKAGARLGEEVAALYAENAEIQGRLWSWGNALSIGYNKRVRSRDEAALRRNEARIAELQAMPEYQGFGVSARELDRLQNDVANLYKWGNADKAEALLKQSVLGDPDRAAQAFQLSADLAAIADEKTAKQREVEDFEDEVSLNEATRPLRDAASSLESMAESSKLRAEALRTEDSVVASRLDAMADFERENAVDIQRVSRGEPSRIELTFTDKAAYSAAEVDELLDRVGDVDGLELRIRKLEQQGRPGAGDLVRARR</sequence>
<dbReference type="Pfam" id="PF01464">
    <property type="entry name" value="SLT"/>
    <property type="match status" value="1"/>
</dbReference>
<dbReference type="InterPro" id="IPR008258">
    <property type="entry name" value="Transglycosylase_SLT_dom_1"/>
</dbReference>
<evidence type="ECO:0000259" key="4">
    <source>
        <dbReference type="Pfam" id="PF01464"/>
    </source>
</evidence>
<feature type="transmembrane region" description="Helical" evidence="3">
    <location>
        <begin position="614"/>
        <end position="638"/>
    </location>
</feature>
<dbReference type="EMBL" id="CP061032">
    <property type="protein sequence ID" value="QNP89435.1"/>
    <property type="molecule type" value="Genomic_DNA"/>
</dbReference>
<dbReference type="RefSeq" id="WP_171192579.1">
    <property type="nucleotide sequence ID" value="NZ_CP061032.1"/>
</dbReference>
<keyword evidence="3" id="KW-0472">Membrane</keyword>
<feature type="compositionally biased region" description="Basic and acidic residues" evidence="2">
    <location>
        <begin position="1553"/>
        <end position="1575"/>
    </location>
</feature>
<accession>A0A7H0JWL9</accession>
<dbReference type="SUPFAM" id="SSF53955">
    <property type="entry name" value="Lysozyme-like"/>
    <property type="match status" value="1"/>
</dbReference>
<evidence type="ECO:0000313" key="9">
    <source>
        <dbReference type="Proteomes" id="UP000642876"/>
    </source>
</evidence>
<name>A0A7H0JWL9_9CORY</name>
<feature type="transmembrane region" description="Helical" evidence="3">
    <location>
        <begin position="496"/>
        <end position="520"/>
    </location>
</feature>
<dbReference type="InterPro" id="IPR013491">
    <property type="entry name" value="Tape_meas_N"/>
</dbReference>
<reference evidence="8 9" key="1">
    <citation type="submission" date="2020-08" db="EMBL/GenBank/DDBJ databases">
        <title>novel species in genus Corynebacterium.</title>
        <authorList>
            <person name="Zhang G."/>
        </authorList>
    </citation>
    <scope>NUCLEOTIDE SEQUENCE [LARGE SCALE GENOMIC DNA]</scope>
    <source>
        <strain evidence="7">Zg-917</strain>
        <strain evidence="8 9">zg-917</strain>
    </source>
</reference>
<keyword evidence="3" id="KW-1133">Transmembrane helix</keyword>
<evidence type="ECO:0000256" key="3">
    <source>
        <dbReference type="SAM" id="Phobius"/>
    </source>
</evidence>
<dbReference type="InterPro" id="IPR023346">
    <property type="entry name" value="Lysozyme-like_dom_sf"/>
</dbReference>
<keyword evidence="1" id="KW-0175">Coiled coil</keyword>
<feature type="compositionally biased region" description="Low complexity" evidence="2">
    <location>
        <begin position="1539"/>
        <end position="1552"/>
    </location>
</feature>
<evidence type="ECO:0000313" key="8">
    <source>
        <dbReference type="Proteomes" id="UP000516235"/>
    </source>
</evidence>
<evidence type="ECO:0000313" key="6">
    <source>
        <dbReference type="EMBL" id="MBC3178151.1"/>
    </source>
</evidence>
<feature type="transmembrane region" description="Helical" evidence="3">
    <location>
        <begin position="526"/>
        <end position="551"/>
    </location>
</feature>
<dbReference type="Proteomes" id="UP000642876">
    <property type="component" value="Unassembled WGS sequence"/>
</dbReference>
<evidence type="ECO:0000259" key="5">
    <source>
        <dbReference type="Pfam" id="PF20155"/>
    </source>
</evidence>
<keyword evidence="3" id="KW-0812">Transmembrane</keyword>
<feature type="region of interest" description="Disordered" evidence="2">
    <location>
        <begin position="32"/>
        <end position="73"/>
    </location>
</feature>
<dbReference type="KEGG" id="cluj:IAU68_06915"/>
<feature type="domain" description="Transglycosylase SLT" evidence="4">
    <location>
        <begin position="1214"/>
        <end position="1301"/>
    </location>
</feature>
<feature type="domain" description="Tape measure protein N-terminal" evidence="5">
    <location>
        <begin position="215"/>
        <end position="389"/>
    </location>
</feature>
<feature type="region of interest" description="Disordered" evidence="2">
    <location>
        <begin position="1523"/>
        <end position="1575"/>
    </location>
</feature>
<evidence type="ECO:0000256" key="1">
    <source>
        <dbReference type="SAM" id="Coils"/>
    </source>
</evidence>
<feature type="transmembrane region" description="Helical" evidence="3">
    <location>
        <begin position="466"/>
        <end position="484"/>
    </location>
</feature>
<keyword evidence="9" id="KW-1185">Reference proteome</keyword>
<evidence type="ECO:0000313" key="7">
    <source>
        <dbReference type="EMBL" id="QNP89435.1"/>
    </source>
</evidence>
<proteinExistence type="predicted"/>
<organism evidence="7 8">
    <name type="scientific">Corynebacterium lujinxingii</name>
    <dbReference type="NCBI Taxonomy" id="2763010"/>
    <lineage>
        <taxon>Bacteria</taxon>
        <taxon>Bacillati</taxon>
        <taxon>Actinomycetota</taxon>
        <taxon>Actinomycetes</taxon>
        <taxon>Mycobacteriales</taxon>
        <taxon>Corynebacteriaceae</taxon>
        <taxon>Corynebacterium</taxon>
    </lineage>
</organism>
<protein>
    <submittedName>
        <fullName evidence="7">Tape measure protein</fullName>
    </submittedName>
</protein>
<gene>
    <name evidence="6" type="ORF">H7348_02285</name>
    <name evidence="7" type="ORF">IAU68_06915</name>
</gene>
<feature type="coiled-coil region" evidence="1">
    <location>
        <begin position="115"/>
        <end position="145"/>
    </location>
</feature>
<dbReference type="Pfam" id="PF20155">
    <property type="entry name" value="TMP_3"/>
    <property type="match status" value="1"/>
</dbReference>
<dbReference type="EMBL" id="JACMYE010000001">
    <property type="protein sequence ID" value="MBC3178151.1"/>
    <property type="molecule type" value="Genomic_DNA"/>
</dbReference>
<feature type="compositionally biased region" description="Basic and acidic residues" evidence="2">
    <location>
        <begin position="1523"/>
        <end position="1538"/>
    </location>
</feature>
<dbReference type="NCBIfam" id="TIGR02675">
    <property type="entry name" value="tape_meas_nterm"/>
    <property type="match status" value="1"/>
</dbReference>